<dbReference type="Gene3D" id="3.40.109.10">
    <property type="entry name" value="NADH Oxidase"/>
    <property type="match status" value="1"/>
</dbReference>
<dbReference type="GO" id="GO:0016491">
    <property type="term" value="F:oxidoreductase activity"/>
    <property type="evidence" value="ECO:0007669"/>
    <property type="project" value="UniProtKB-KW"/>
</dbReference>
<evidence type="ECO:0000259" key="6">
    <source>
        <dbReference type="PROSITE" id="PS51379"/>
    </source>
</evidence>
<dbReference type="eggNOG" id="COG0778">
    <property type="taxonomic scope" value="Bacteria"/>
</dbReference>
<keyword evidence="8" id="KW-1185">Reference proteome</keyword>
<keyword evidence="4" id="KW-0288">FMN</keyword>
<evidence type="ECO:0000256" key="4">
    <source>
        <dbReference type="ARBA" id="ARBA00022643"/>
    </source>
</evidence>
<comment type="cofactor">
    <cofactor evidence="1">
        <name>FMN</name>
        <dbReference type="ChEBI" id="CHEBI:58210"/>
    </cofactor>
</comment>
<organism evidence="7 8">
    <name type="scientific">Desulfocurvibacter africanus subsp. africanus str. Walvis Bay</name>
    <dbReference type="NCBI Taxonomy" id="690850"/>
    <lineage>
        <taxon>Bacteria</taxon>
        <taxon>Pseudomonadati</taxon>
        <taxon>Thermodesulfobacteriota</taxon>
        <taxon>Desulfovibrionia</taxon>
        <taxon>Desulfovibrionales</taxon>
        <taxon>Desulfovibrionaceae</taxon>
        <taxon>Desulfocurvibacter</taxon>
    </lineage>
</organism>
<dbReference type="SUPFAM" id="SSF54862">
    <property type="entry name" value="4Fe-4S ferredoxins"/>
    <property type="match status" value="1"/>
</dbReference>
<dbReference type="HOGENOM" id="CLU_070764_2_0_7"/>
<dbReference type="AlphaFoldDB" id="F3YZL8"/>
<comment type="similarity">
    <text evidence="2">Belongs to the nitroreductase family.</text>
</comment>
<dbReference type="SUPFAM" id="SSF55469">
    <property type="entry name" value="FMN-dependent nitroreductase-like"/>
    <property type="match status" value="1"/>
</dbReference>
<dbReference type="PANTHER" id="PTHR43673:SF2">
    <property type="entry name" value="NITROREDUCTASE"/>
    <property type="match status" value="1"/>
</dbReference>
<evidence type="ECO:0000256" key="3">
    <source>
        <dbReference type="ARBA" id="ARBA00022630"/>
    </source>
</evidence>
<dbReference type="CDD" id="cd02143">
    <property type="entry name" value="nitroreductase_FeS-like"/>
    <property type="match status" value="1"/>
</dbReference>
<feature type="domain" description="4Fe-4S ferredoxin-type" evidence="6">
    <location>
        <begin position="2"/>
        <end position="31"/>
    </location>
</feature>
<dbReference type="InterPro" id="IPR029479">
    <property type="entry name" value="Nitroreductase"/>
</dbReference>
<proteinExistence type="inferred from homology"/>
<feature type="domain" description="4Fe-4S ferredoxin-type" evidence="6">
    <location>
        <begin position="32"/>
        <end position="64"/>
    </location>
</feature>
<dbReference type="EMBL" id="CP003221">
    <property type="protein sequence ID" value="EGJ49717.1"/>
    <property type="molecule type" value="Genomic_DNA"/>
</dbReference>
<evidence type="ECO:0000256" key="2">
    <source>
        <dbReference type="ARBA" id="ARBA00007118"/>
    </source>
</evidence>
<dbReference type="InterPro" id="IPR000415">
    <property type="entry name" value="Nitroreductase-like"/>
</dbReference>
<protein>
    <submittedName>
        <fullName evidence="7">Nitroreductase</fullName>
    </submittedName>
</protein>
<dbReference type="Pfam" id="PF13187">
    <property type="entry name" value="Fer4_9"/>
    <property type="match status" value="1"/>
</dbReference>
<accession>F3YZL8</accession>
<dbReference type="Proteomes" id="UP000007844">
    <property type="component" value="Chromosome"/>
</dbReference>
<dbReference type="Pfam" id="PF00881">
    <property type="entry name" value="Nitroreductase"/>
    <property type="match status" value="1"/>
</dbReference>
<sequence>MSFLCLDKVNCRRDGICMEVCPGGVITADAEGYPVVKDGAEAFCNKCGHCVAACATGALSHERLPMIDFLPNRKPRPETVAEVEPLMLGRRSVRAYKNKPVEHALLERILDVARRAPTAVNSQQVGWVMVEDPAKTRRLAELGMEWLRAAGHPRYVQLWDEGREVFLRGAPHVAVAHAPADYTWGAADCAIALTYMELAAAAHGLGACWAGLLTRAAMAHAGVIEALELPQGRTVHGALMLGWPKYRYSLVPPRNAANATWL</sequence>
<dbReference type="Gene3D" id="3.30.70.20">
    <property type="match status" value="1"/>
</dbReference>
<dbReference type="PANTHER" id="PTHR43673">
    <property type="entry name" value="NAD(P)H NITROREDUCTASE YDGI-RELATED"/>
    <property type="match status" value="1"/>
</dbReference>
<evidence type="ECO:0000313" key="8">
    <source>
        <dbReference type="Proteomes" id="UP000007844"/>
    </source>
</evidence>
<dbReference type="InterPro" id="IPR017896">
    <property type="entry name" value="4Fe4S_Fe-S-bd"/>
</dbReference>
<dbReference type="STRING" id="690850.Desaf_1379"/>
<keyword evidence="3" id="KW-0285">Flavoprotein</keyword>
<dbReference type="eggNOG" id="COG1146">
    <property type="taxonomic scope" value="Bacteria"/>
</dbReference>
<evidence type="ECO:0000256" key="1">
    <source>
        <dbReference type="ARBA" id="ARBA00001917"/>
    </source>
</evidence>
<reference evidence="7 8" key="1">
    <citation type="journal article" date="2011" name="J. Bacteriol.">
        <title>Genome sequence of the mercury-methylating and pleomorphic Desulfovibrio africanus Strain Walvis Bay.</title>
        <authorList>
            <person name="Brown S.D."/>
            <person name="Wall J.D."/>
            <person name="Kucken A.M."/>
            <person name="Gilmour C.C."/>
            <person name="Podar M."/>
            <person name="Brandt C.C."/>
            <person name="Teshima H."/>
            <person name="Detter J.C."/>
            <person name="Han C.S."/>
            <person name="Land M.L."/>
            <person name="Lucas S."/>
            <person name="Han J."/>
            <person name="Pennacchio L."/>
            <person name="Nolan M."/>
            <person name="Pitluck S."/>
            <person name="Woyke T."/>
            <person name="Goodwin L."/>
            <person name="Palumbo A.V."/>
            <person name="Elias D.A."/>
        </authorList>
    </citation>
    <scope>NUCLEOTIDE SEQUENCE [LARGE SCALE GENOMIC DNA]</scope>
    <source>
        <strain evidence="7 8">Walvis Bay</strain>
    </source>
</reference>
<keyword evidence="5" id="KW-0560">Oxidoreductase</keyword>
<evidence type="ECO:0000256" key="5">
    <source>
        <dbReference type="ARBA" id="ARBA00023002"/>
    </source>
</evidence>
<dbReference type="RefSeq" id="WP_014259507.1">
    <property type="nucleotide sequence ID" value="NC_016629.1"/>
</dbReference>
<name>F3YZL8_DESAF</name>
<dbReference type="PROSITE" id="PS51379">
    <property type="entry name" value="4FE4S_FER_2"/>
    <property type="match status" value="2"/>
</dbReference>
<dbReference type="KEGG" id="daf:Desaf_1379"/>
<evidence type="ECO:0000313" key="7">
    <source>
        <dbReference type="EMBL" id="EGJ49717.1"/>
    </source>
</evidence>
<gene>
    <name evidence="7" type="ORF">Desaf_1379</name>
</gene>